<dbReference type="AlphaFoldDB" id="A0AAV7V6B7"/>
<gene>
    <name evidence="1" type="ORF">NDU88_000906</name>
</gene>
<protein>
    <submittedName>
        <fullName evidence="1">Uncharacterized protein</fullName>
    </submittedName>
</protein>
<sequence length="71" mass="8139">MVRHLTLEDLKHLEPGLQERKWKSIYEDSSPEEKEAFLVSVTNDLKKKRCPQPTCVLTIAGSRVMALIDTD</sequence>
<keyword evidence="2" id="KW-1185">Reference proteome</keyword>
<dbReference type="Proteomes" id="UP001066276">
    <property type="component" value="Chromosome 2_1"/>
</dbReference>
<reference evidence="1" key="1">
    <citation type="journal article" date="2022" name="bioRxiv">
        <title>Sequencing and chromosome-scale assembly of the giantPleurodeles waltlgenome.</title>
        <authorList>
            <person name="Brown T."/>
            <person name="Elewa A."/>
            <person name="Iarovenko S."/>
            <person name="Subramanian E."/>
            <person name="Araus A.J."/>
            <person name="Petzold A."/>
            <person name="Susuki M."/>
            <person name="Suzuki K.-i.T."/>
            <person name="Hayashi T."/>
            <person name="Toyoda A."/>
            <person name="Oliveira C."/>
            <person name="Osipova E."/>
            <person name="Leigh N.D."/>
            <person name="Simon A."/>
            <person name="Yun M.H."/>
        </authorList>
    </citation>
    <scope>NUCLEOTIDE SEQUENCE</scope>
    <source>
        <strain evidence="1">20211129_DDA</strain>
        <tissue evidence="1">Liver</tissue>
    </source>
</reference>
<evidence type="ECO:0000313" key="1">
    <source>
        <dbReference type="EMBL" id="KAJ1197044.1"/>
    </source>
</evidence>
<proteinExistence type="predicted"/>
<organism evidence="1 2">
    <name type="scientific">Pleurodeles waltl</name>
    <name type="common">Iberian ribbed newt</name>
    <dbReference type="NCBI Taxonomy" id="8319"/>
    <lineage>
        <taxon>Eukaryota</taxon>
        <taxon>Metazoa</taxon>
        <taxon>Chordata</taxon>
        <taxon>Craniata</taxon>
        <taxon>Vertebrata</taxon>
        <taxon>Euteleostomi</taxon>
        <taxon>Amphibia</taxon>
        <taxon>Batrachia</taxon>
        <taxon>Caudata</taxon>
        <taxon>Salamandroidea</taxon>
        <taxon>Salamandridae</taxon>
        <taxon>Pleurodelinae</taxon>
        <taxon>Pleurodeles</taxon>
    </lineage>
</organism>
<evidence type="ECO:0000313" key="2">
    <source>
        <dbReference type="Proteomes" id="UP001066276"/>
    </source>
</evidence>
<accession>A0AAV7V6B7</accession>
<comment type="caution">
    <text evidence="1">The sequence shown here is derived from an EMBL/GenBank/DDBJ whole genome shotgun (WGS) entry which is preliminary data.</text>
</comment>
<dbReference type="EMBL" id="JANPWB010000003">
    <property type="protein sequence ID" value="KAJ1197044.1"/>
    <property type="molecule type" value="Genomic_DNA"/>
</dbReference>
<name>A0AAV7V6B7_PLEWA</name>